<feature type="region of interest" description="Disordered" evidence="4">
    <location>
        <begin position="330"/>
        <end position="432"/>
    </location>
</feature>
<proteinExistence type="predicted"/>
<dbReference type="InterPro" id="IPR002110">
    <property type="entry name" value="Ankyrin_rpt"/>
</dbReference>
<comment type="caution">
    <text evidence="5">The sequence shown here is derived from an EMBL/GenBank/DDBJ whole genome shotgun (WGS) entry which is preliminary data.</text>
</comment>
<feature type="repeat" description="ANK" evidence="3">
    <location>
        <begin position="195"/>
        <end position="227"/>
    </location>
</feature>
<keyword evidence="1" id="KW-0677">Repeat</keyword>
<name>A0A8J2SBG3_9STRA</name>
<dbReference type="AlphaFoldDB" id="A0A8J2SBG3"/>
<feature type="repeat" description="ANK" evidence="3">
    <location>
        <begin position="161"/>
        <end position="193"/>
    </location>
</feature>
<evidence type="ECO:0000256" key="1">
    <source>
        <dbReference type="ARBA" id="ARBA00022737"/>
    </source>
</evidence>
<feature type="repeat" description="ANK" evidence="3">
    <location>
        <begin position="228"/>
        <end position="260"/>
    </location>
</feature>
<dbReference type="PANTHER" id="PTHR24171">
    <property type="entry name" value="ANKYRIN REPEAT DOMAIN-CONTAINING PROTEIN 39-RELATED"/>
    <property type="match status" value="1"/>
</dbReference>
<dbReference type="InterPro" id="IPR036770">
    <property type="entry name" value="Ankyrin_rpt-contain_sf"/>
</dbReference>
<evidence type="ECO:0000256" key="4">
    <source>
        <dbReference type="SAM" id="MobiDB-lite"/>
    </source>
</evidence>
<dbReference type="EMBL" id="CAKKNE010000002">
    <property type="protein sequence ID" value="CAH0368593.1"/>
    <property type="molecule type" value="Genomic_DNA"/>
</dbReference>
<dbReference type="PRINTS" id="PR01415">
    <property type="entry name" value="ANKYRIN"/>
</dbReference>
<evidence type="ECO:0000313" key="6">
    <source>
        <dbReference type="Proteomes" id="UP000789595"/>
    </source>
</evidence>
<feature type="compositionally biased region" description="Low complexity" evidence="4">
    <location>
        <begin position="399"/>
        <end position="414"/>
    </location>
</feature>
<dbReference type="Proteomes" id="UP000789595">
    <property type="component" value="Unassembled WGS sequence"/>
</dbReference>
<evidence type="ECO:0000313" key="5">
    <source>
        <dbReference type="EMBL" id="CAH0368593.1"/>
    </source>
</evidence>
<keyword evidence="6" id="KW-1185">Reference proteome</keyword>
<dbReference type="SMART" id="SM00248">
    <property type="entry name" value="ANK"/>
    <property type="match status" value="3"/>
</dbReference>
<feature type="compositionally biased region" description="Basic residues" evidence="4">
    <location>
        <begin position="337"/>
        <end position="387"/>
    </location>
</feature>
<dbReference type="Gene3D" id="1.25.40.20">
    <property type="entry name" value="Ankyrin repeat-containing domain"/>
    <property type="match status" value="1"/>
</dbReference>
<dbReference type="OrthoDB" id="69682at2759"/>
<sequence>MAEEEEPSTGTPLWGAGSSADAEGQQTNEEAPGAAMRRVKKRVEDDARRRITGEPKLVVPWDNPANFPPEPEPRGVGEAIPMLRIRNDRPANIGEGEFWPDELLDPLEGIDFEYGPEDTEEKVVRKKPIIEYVRDFALFGELPKLMKWVEEGNDVNRPTEHGTTLFHECVVHQQLHCASYLIQQGADVNLGNLHDGITPLHDAAREGDRDVVAFVLQKGAQVDSRSEKGTTPLMRAAVGGSVPAIRCLIAFGADVTLKDKAGATAERFAVKYGNNEARDVLKERARVLELVAWHRAAVREAAFWVQEAAAADAAVLLQRPYFVVRVDGVEGIDHNPPRRRSTRWRPRPSARASKRTASSRRPRQRSARKSASRRPRRTGSASRRRRKEGASSKHSPNNVYVLVLLESESSSPSETGRGGAPATAPTRHLPRSAWPLTQRWAFLKACVQSPPNEPSSTCTPPGW</sequence>
<feature type="region of interest" description="Disordered" evidence="4">
    <location>
        <begin position="1"/>
        <end position="54"/>
    </location>
</feature>
<evidence type="ECO:0000256" key="3">
    <source>
        <dbReference type="PROSITE-ProRule" id="PRU00023"/>
    </source>
</evidence>
<dbReference type="PROSITE" id="PS50088">
    <property type="entry name" value="ANK_REPEAT"/>
    <property type="match status" value="3"/>
</dbReference>
<dbReference type="PROSITE" id="PS50297">
    <property type="entry name" value="ANK_REP_REGION"/>
    <property type="match status" value="2"/>
</dbReference>
<protein>
    <submittedName>
        <fullName evidence="5">Uncharacterized protein</fullName>
    </submittedName>
</protein>
<reference evidence="5" key="1">
    <citation type="submission" date="2021-11" db="EMBL/GenBank/DDBJ databases">
        <authorList>
            <consortium name="Genoscope - CEA"/>
            <person name="William W."/>
        </authorList>
    </citation>
    <scope>NUCLEOTIDE SEQUENCE</scope>
</reference>
<organism evidence="5 6">
    <name type="scientific">Pelagomonas calceolata</name>
    <dbReference type="NCBI Taxonomy" id="35677"/>
    <lineage>
        <taxon>Eukaryota</taxon>
        <taxon>Sar</taxon>
        <taxon>Stramenopiles</taxon>
        <taxon>Ochrophyta</taxon>
        <taxon>Pelagophyceae</taxon>
        <taxon>Pelagomonadales</taxon>
        <taxon>Pelagomonadaceae</taxon>
        <taxon>Pelagomonas</taxon>
    </lineage>
</organism>
<keyword evidence="2 3" id="KW-0040">ANK repeat</keyword>
<dbReference type="Pfam" id="PF00023">
    <property type="entry name" value="Ank"/>
    <property type="match status" value="1"/>
</dbReference>
<feature type="compositionally biased region" description="Basic and acidic residues" evidence="4">
    <location>
        <begin position="42"/>
        <end position="53"/>
    </location>
</feature>
<accession>A0A8J2SBG3</accession>
<dbReference type="Pfam" id="PF12796">
    <property type="entry name" value="Ank_2"/>
    <property type="match status" value="1"/>
</dbReference>
<dbReference type="SUPFAM" id="SSF48403">
    <property type="entry name" value="Ankyrin repeat"/>
    <property type="match status" value="1"/>
</dbReference>
<gene>
    <name evidence="5" type="ORF">PECAL_2P16640</name>
</gene>
<evidence type="ECO:0000256" key="2">
    <source>
        <dbReference type="ARBA" id="ARBA00023043"/>
    </source>
</evidence>